<dbReference type="AlphaFoldDB" id="A0AAV1G9K9"/>
<protein>
    <submittedName>
        <fullName evidence="1">Uncharacterized protein</fullName>
    </submittedName>
</protein>
<proteinExistence type="predicted"/>
<accession>A0AAV1G9K9</accession>
<organism evidence="1 2">
    <name type="scientific">Xyrichtys novacula</name>
    <name type="common">Pearly razorfish</name>
    <name type="synonym">Hemipteronotus novacula</name>
    <dbReference type="NCBI Taxonomy" id="13765"/>
    <lineage>
        <taxon>Eukaryota</taxon>
        <taxon>Metazoa</taxon>
        <taxon>Chordata</taxon>
        <taxon>Craniata</taxon>
        <taxon>Vertebrata</taxon>
        <taxon>Euteleostomi</taxon>
        <taxon>Actinopterygii</taxon>
        <taxon>Neopterygii</taxon>
        <taxon>Teleostei</taxon>
        <taxon>Neoteleostei</taxon>
        <taxon>Acanthomorphata</taxon>
        <taxon>Eupercaria</taxon>
        <taxon>Labriformes</taxon>
        <taxon>Labridae</taxon>
        <taxon>Xyrichtys</taxon>
    </lineage>
</organism>
<evidence type="ECO:0000313" key="2">
    <source>
        <dbReference type="Proteomes" id="UP001178508"/>
    </source>
</evidence>
<reference evidence="1" key="1">
    <citation type="submission" date="2023-08" db="EMBL/GenBank/DDBJ databases">
        <authorList>
            <person name="Alioto T."/>
            <person name="Alioto T."/>
            <person name="Gomez Garrido J."/>
        </authorList>
    </citation>
    <scope>NUCLEOTIDE SEQUENCE</scope>
</reference>
<gene>
    <name evidence="1" type="ORF">XNOV1_A010604</name>
</gene>
<evidence type="ECO:0000313" key="1">
    <source>
        <dbReference type="EMBL" id="CAJ1069896.1"/>
    </source>
</evidence>
<dbReference type="EMBL" id="OY660876">
    <property type="protein sequence ID" value="CAJ1069896.1"/>
    <property type="molecule type" value="Genomic_DNA"/>
</dbReference>
<keyword evidence="2" id="KW-1185">Reference proteome</keyword>
<dbReference type="Proteomes" id="UP001178508">
    <property type="component" value="Chromosome 13"/>
</dbReference>
<sequence length="149" mass="17261">MPPKNAKISPCEEDAVVTMSSLSQLMEQQREIYKDMLLQQQDNFKCFIQLIMDGTIKRLDGVIRDVQELKTSLEFTQVKFEEKKMGCTEIEAKIKALETTITTSKQELDAMFTKLDYIENQSRRTNILINGIADEKGENWSESEKKTER</sequence>
<name>A0AAV1G9K9_XYRNO</name>